<reference evidence="1 2" key="1">
    <citation type="submission" date="2019-07" db="EMBL/GenBank/DDBJ databases">
        <title>De Novo Assembly of kiwifruit Actinidia rufa.</title>
        <authorList>
            <person name="Sugita-Konishi S."/>
            <person name="Sato K."/>
            <person name="Mori E."/>
            <person name="Abe Y."/>
            <person name="Kisaki G."/>
            <person name="Hamano K."/>
            <person name="Suezawa K."/>
            <person name="Otani M."/>
            <person name="Fukuda T."/>
            <person name="Manabe T."/>
            <person name="Gomi K."/>
            <person name="Tabuchi M."/>
            <person name="Akimitsu K."/>
            <person name="Kataoka I."/>
        </authorList>
    </citation>
    <scope>NUCLEOTIDE SEQUENCE [LARGE SCALE GENOMIC DNA]</scope>
    <source>
        <strain evidence="2">cv. Fuchu</strain>
    </source>
</reference>
<name>A0A7J0GDP9_9ERIC</name>
<comment type="caution">
    <text evidence="1">The sequence shown here is derived from an EMBL/GenBank/DDBJ whole genome shotgun (WGS) entry which is preliminary data.</text>
</comment>
<proteinExistence type="predicted"/>
<keyword evidence="2" id="KW-1185">Reference proteome</keyword>
<sequence>MWWHLNSSGFRLQQYCGPPDKLPARQWARSGQAASIIGGRLAAVLSTPLRLVTTNIYGMAATAVVVYCASQYAVDIGMRRDVMKVSVEDLTRRLETGALQVVEPSLPALAPPANASTYVEAFSDEHQPQGIPVQKYHSSNRLSHFAHSTPTTLSVATNVLNPSSQLSNSPLVYSPPPMPYSQSYNSTSMHANLGALSRYPQRMSTPLPAKGRSSLTWRLTTPSRQVPLAHRHEPGSIHDRLDIRIISPKGSEILVHHLQTSIFGTAILSHPPVISSILTPVQPTSSQCELSALDVSKTAHPTKLLTSIIHTTYQKEIHSMIPCKLVEAPFLTAKLVLYEQITMKPSTLSIELIAFSQKSERT</sequence>
<dbReference type="AlphaFoldDB" id="A0A7J0GDP9"/>
<dbReference type="PANTHER" id="PTHR46137:SF4">
    <property type="entry name" value="PROTEIN LEAD-SENSITIVE 1"/>
    <property type="match status" value="1"/>
</dbReference>
<gene>
    <name evidence="1" type="ORF">Acr_20g0007410</name>
</gene>
<dbReference type="EMBL" id="BJWL01000020">
    <property type="protein sequence ID" value="GFZ08933.1"/>
    <property type="molecule type" value="Genomic_DNA"/>
</dbReference>
<evidence type="ECO:0000313" key="1">
    <source>
        <dbReference type="EMBL" id="GFZ08933.1"/>
    </source>
</evidence>
<protein>
    <submittedName>
        <fullName evidence="1">NC domain-containing protein-like protein</fullName>
    </submittedName>
</protein>
<organism evidence="1 2">
    <name type="scientific">Actinidia rufa</name>
    <dbReference type="NCBI Taxonomy" id="165716"/>
    <lineage>
        <taxon>Eukaryota</taxon>
        <taxon>Viridiplantae</taxon>
        <taxon>Streptophyta</taxon>
        <taxon>Embryophyta</taxon>
        <taxon>Tracheophyta</taxon>
        <taxon>Spermatophyta</taxon>
        <taxon>Magnoliopsida</taxon>
        <taxon>eudicotyledons</taxon>
        <taxon>Gunneridae</taxon>
        <taxon>Pentapetalae</taxon>
        <taxon>asterids</taxon>
        <taxon>Ericales</taxon>
        <taxon>Actinidiaceae</taxon>
        <taxon>Actinidia</taxon>
    </lineage>
</organism>
<accession>A0A7J0GDP9</accession>
<dbReference type="Proteomes" id="UP000585474">
    <property type="component" value="Unassembled WGS sequence"/>
</dbReference>
<dbReference type="PANTHER" id="PTHR46137">
    <property type="entry name" value="OS05G0310600 PROTEIN"/>
    <property type="match status" value="1"/>
</dbReference>
<evidence type="ECO:0000313" key="2">
    <source>
        <dbReference type="Proteomes" id="UP000585474"/>
    </source>
</evidence>